<name>A0AAD3DAG4_9STRA</name>
<evidence type="ECO:0000313" key="2">
    <source>
        <dbReference type="EMBL" id="GFH60427.1"/>
    </source>
</evidence>
<dbReference type="AlphaFoldDB" id="A0AAD3DAG4"/>
<feature type="signal peptide" evidence="1">
    <location>
        <begin position="1"/>
        <end position="25"/>
    </location>
</feature>
<sequence length="1077" mass="121334">MIRSPIKLLCFNILFLLLKTTSSLTDDFYQSDDHRAFISYHEPLLHMEEDSWGMIGASDRGESKEDTIVLSDQPIRLNESMKGYVEVKIVTINSSLKLPRWQQRNAAIQNCSFDTDSKHYCLGGGVDDLNDVLSQLAIRPDPNFNSRNGKLVKLHFSVSTSNDEIREKEYDIYISVEAINDPTFITVNPGTIQVPEGNTASVIQGIKISDTDCVDESDYLEVTLESRQGQLKIKGDEVVRFWIQGDRNRNFRKLVFRSNLSEINGLLEESLYYVPEENKVGDDQIIITVEDLSSNRTQTVEATLPVFIYPDCSLPSLHVPTMITLNEDSAATLNASISPSSCEFDIDLNITTSSGKISLVSSDEIEVTDIYNGVSGSGSNKAWNSALQKIVYTSDSNHYTIGRDLVVIKFEIGMKNQKEEYETARRETLVQIKNVPDPHILSLVSSSNKILETKEDQHLQLSLRMNDPDILDTTHEGFIYKVSITSERKAQFVLGSYHGVIFPNDNDQSKFMAGYNSLVDCLKNITYIPSKDFHGHDIIKISATDSDGDFEDTIEIPITVIPVFDEPSINLPQKFECNFAKVCELDGNSFDDPDGNGSFKLKMNTNHGRLSSFYRRSSDWYDSVGSAFELNETLSSLVYFRSPDISSKHYDTISISVLNEDDSLVTSASTLVFIEEMTVDKSSFIRYKKLSYHSDADCLSSFRSTNGRDVICHDSDEGVPSLYCVQHETCDFNYFEIDTIDETETDFELRLSAPDGFLHCETLGVIELERSDTSMILRGKAFNLNSVLSTLTYISHSGSNDILSLSLLHNENFVLSELNVPIEVTEVDDNLFLKSLRELFFTDEDTPLRLGGTNVEYDGKFMVKALVESFNGEFKLIERTSNEDWSSSLFLCEYPRDLNRLLGSLTFMPDRDWNSEETGDYAELKISVKKVAVCSDDEGLQDFTLHESMLELPIHVLPINDYPLIEFQSQIQGDEDFHVVPEDIALDIPMRVSDVDDDILIISIKSPNGTVALHTGHGNHVYAYFTEGNGDGSFYKEIVMKGRKEAINVYLGNLQFRGDESYHGNTALTVDMILRKL</sequence>
<proteinExistence type="predicted"/>
<feature type="chain" id="PRO_5042071428" description="Cadherin domain-containing protein" evidence="1">
    <location>
        <begin position="26"/>
        <end position="1077"/>
    </location>
</feature>
<comment type="caution">
    <text evidence="2">The sequence shown here is derived from an EMBL/GenBank/DDBJ whole genome shotgun (WGS) entry which is preliminary data.</text>
</comment>
<evidence type="ECO:0000313" key="3">
    <source>
        <dbReference type="Proteomes" id="UP001054902"/>
    </source>
</evidence>
<dbReference type="Proteomes" id="UP001054902">
    <property type="component" value="Unassembled WGS sequence"/>
</dbReference>
<keyword evidence="3" id="KW-1185">Reference proteome</keyword>
<reference evidence="2 3" key="1">
    <citation type="journal article" date="2021" name="Sci. Rep.">
        <title>The genome of the diatom Chaetoceros tenuissimus carries an ancient integrated fragment of an extant virus.</title>
        <authorList>
            <person name="Hongo Y."/>
            <person name="Kimura K."/>
            <person name="Takaki Y."/>
            <person name="Yoshida Y."/>
            <person name="Baba S."/>
            <person name="Kobayashi G."/>
            <person name="Nagasaki K."/>
            <person name="Hano T."/>
            <person name="Tomaru Y."/>
        </authorList>
    </citation>
    <scope>NUCLEOTIDE SEQUENCE [LARGE SCALE GENOMIC DNA]</scope>
    <source>
        <strain evidence="2 3">NIES-3715</strain>
    </source>
</reference>
<dbReference type="EMBL" id="BLLK01000069">
    <property type="protein sequence ID" value="GFH60427.1"/>
    <property type="molecule type" value="Genomic_DNA"/>
</dbReference>
<evidence type="ECO:0008006" key="4">
    <source>
        <dbReference type="Google" id="ProtNLM"/>
    </source>
</evidence>
<accession>A0AAD3DAG4</accession>
<gene>
    <name evidence="2" type="ORF">CTEN210_16903</name>
</gene>
<protein>
    <recommendedName>
        <fullName evidence="4">Cadherin domain-containing protein</fullName>
    </recommendedName>
</protein>
<keyword evidence="1" id="KW-0732">Signal</keyword>
<evidence type="ECO:0000256" key="1">
    <source>
        <dbReference type="SAM" id="SignalP"/>
    </source>
</evidence>
<organism evidence="2 3">
    <name type="scientific">Chaetoceros tenuissimus</name>
    <dbReference type="NCBI Taxonomy" id="426638"/>
    <lineage>
        <taxon>Eukaryota</taxon>
        <taxon>Sar</taxon>
        <taxon>Stramenopiles</taxon>
        <taxon>Ochrophyta</taxon>
        <taxon>Bacillariophyta</taxon>
        <taxon>Coscinodiscophyceae</taxon>
        <taxon>Chaetocerotophycidae</taxon>
        <taxon>Chaetocerotales</taxon>
        <taxon>Chaetocerotaceae</taxon>
        <taxon>Chaetoceros</taxon>
    </lineage>
</organism>